<organism evidence="1 2">
    <name type="scientific">Neodothiora populina</name>
    <dbReference type="NCBI Taxonomy" id="2781224"/>
    <lineage>
        <taxon>Eukaryota</taxon>
        <taxon>Fungi</taxon>
        <taxon>Dikarya</taxon>
        <taxon>Ascomycota</taxon>
        <taxon>Pezizomycotina</taxon>
        <taxon>Dothideomycetes</taxon>
        <taxon>Dothideomycetidae</taxon>
        <taxon>Dothideales</taxon>
        <taxon>Dothioraceae</taxon>
        <taxon>Neodothiora</taxon>
    </lineage>
</organism>
<gene>
    <name evidence="1" type="ORF">AAFC00_001604</name>
</gene>
<evidence type="ECO:0000313" key="1">
    <source>
        <dbReference type="EMBL" id="KAL1311444.1"/>
    </source>
</evidence>
<dbReference type="RefSeq" id="XP_069204293.1">
    <property type="nucleotide sequence ID" value="XM_069347941.1"/>
</dbReference>
<dbReference type="Proteomes" id="UP001562354">
    <property type="component" value="Unassembled WGS sequence"/>
</dbReference>
<dbReference type="EMBL" id="JBFMKM010000003">
    <property type="protein sequence ID" value="KAL1311444.1"/>
    <property type="molecule type" value="Genomic_DNA"/>
</dbReference>
<keyword evidence="2" id="KW-1185">Reference proteome</keyword>
<comment type="caution">
    <text evidence="1">The sequence shown here is derived from an EMBL/GenBank/DDBJ whole genome shotgun (WGS) entry which is preliminary data.</text>
</comment>
<protein>
    <submittedName>
        <fullName evidence="1">Uncharacterized protein</fullName>
    </submittedName>
</protein>
<evidence type="ECO:0000313" key="2">
    <source>
        <dbReference type="Proteomes" id="UP001562354"/>
    </source>
</evidence>
<name>A0ABR3PPG9_9PEZI</name>
<proteinExistence type="predicted"/>
<accession>A0ABR3PPG9</accession>
<dbReference type="GeneID" id="95975307"/>
<sequence length="30" mass="3357">MPQRIAEAPRRPWIMKAFVMNAPGHLAPGL</sequence>
<reference evidence="1 2" key="1">
    <citation type="submission" date="2024-07" db="EMBL/GenBank/DDBJ databases">
        <title>Draft sequence of the Neodothiora populina.</title>
        <authorList>
            <person name="Drown D.D."/>
            <person name="Schuette U.S."/>
            <person name="Buechlein A.B."/>
            <person name="Rusch D.R."/>
            <person name="Winton L.W."/>
            <person name="Adams G.A."/>
        </authorList>
    </citation>
    <scope>NUCLEOTIDE SEQUENCE [LARGE SCALE GENOMIC DNA]</scope>
    <source>
        <strain evidence="1 2">CPC 39397</strain>
    </source>
</reference>